<gene>
    <name evidence="2" type="ORF">ACFQE6_05870</name>
</gene>
<name>A0ABD5SHT9_9EURY</name>
<dbReference type="RefSeq" id="WP_273737633.1">
    <property type="nucleotide sequence ID" value="NZ_JAQIVI010000091.1"/>
</dbReference>
<feature type="compositionally biased region" description="Acidic residues" evidence="1">
    <location>
        <begin position="20"/>
        <end position="29"/>
    </location>
</feature>
<sequence>MGERDLAGLSDSLANPGQTEPDEDEDSAESEQQLMQSEETSAVEDSGSVQSESSQEQIDATGDAGSAGAPQSSDPSRCQEITREGTQCDHEAQPGSKYCKKHQPDKFGNRSGQFQRKQWNLLPEVSEALFEDSVTSDSLYIDVQKELGENFQKKSVENKMGEFLLANQAEFIEFMAQEFDTQE</sequence>
<dbReference type="Proteomes" id="UP001596383">
    <property type="component" value="Unassembled WGS sequence"/>
</dbReference>
<evidence type="ECO:0000256" key="1">
    <source>
        <dbReference type="SAM" id="MobiDB-lite"/>
    </source>
</evidence>
<organism evidence="2 3">
    <name type="scientific">Natrinema soli</name>
    <dbReference type="NCBI Taxonomy" id="1930624"/>
    <lineage>
        <taxon>Archaea</taxon>
        <taxon>Methanobacteriati</taxon>
        <taxon>Methanobacteriota</taxon>
        <taxon>Stenosarchaea group</taxon>
        <taxon>Halobacteria</taxon>
        <taxon>Halobacteriales</taxon>
        <taxon>Natrialbaceae</taxon>
        <taxon>Natrinema</taxon>
    </lineage>
</organism>
<accession>A0ABD5SHT9</accession>
<dbReference type="AlphaFoldDB" id="A0ABD5SHT9"/>
<feature type="region of interest" description="Disordered" evidence="1">
    <location>
        <begin position="1"/>
        <end position="112"/>
    </location>
</feature>
<reference evidence="2 3" key="1">
    <citation type="journal article" date="2019" name="Int. J. Syst. Evol. Microbiol.">
        <title>The Global Catalogue of Microorganisms (GCM) 10K type strain sequencing project: providing services to taxonomists for standard genome sequencing and annotation.</title>
        <authorList>
            <consortium name="The Broad Institute Genomics Platform"/>
            <consortium name="The Broad Institute Genome Sequencing Center for Infectious Disease"/>
            <person name="Wu L."/>
            <person name="Ma J."/>
        </authorList>
    </citation>
    <scope>NUCLEOTIDE SEQUENCE [LARGE SCALE GENOMIC DNA]</scope>
    <source>
        <strain evidence="2 3">LMG 29247</strain>
    </source>
</reference>
<evidence type="ECO:0000313" key="3">
    <source>
        <dbReference type="Proteomes" id="UP001596383"/>
    </source>
</evidence>
<feature type="compositionally biased region" description="Low complexity" evidence="1">
    <location>
        <begin position="44"/>
        <end position="57"/>
    </location>
</feature>
<dbReference type="EMBL" id="JBHSWV010000091">
    <property type="protein sequence ID" value="MFC6764574.1"/>
    <property type="molecule type" value="Genomic_DNA"/>
</dbReference>
<feature type="compositionally biased region" description="Basic and acidic residues" evidence="1">
    <location>
        <begin position="80"/>
        <end position="92"/>
    </location>
</feature>
<comment type="caution">
    <text evidence="2">The sequence shown here is derived from an EMBL/GenBank/DDBJ whole genome shotgun (WGS) entry which is preliminary data.</text>
</comment>
<keyword evidence="3" id="KW-1185">Reference proteome</keyword>
<protein>
    <submittedName>
        <fullName evidence="2">Uncharacterized protein</fullName>
    </submittedName>
</protein>
<evidence type="ECO:0000313" key="2">
    <source>
        <dbReference type="EMBL" id="MFC6764574.1"/>
    </source>
</evidence>
<proteinExistence type="predicted"/>